<dbReference type="Proteomes" id="UP000009309">
    <property type="component" value="Unassembled WGS sequence"/>
</dbReference>
<name>I2GMP8_9BACT</name>
<evidence type="ECO:0000313" key="1">
    <source>
        <dbReference type="EMBL" id="CCH55176.1"/>
    </source>
</evidence>
<evidence type="ECO:0000313" key="2">
    <source>
        <dbReference type="Proteomes" id="UP000009309"/>
    </source>
</evidence>
<accession>I2GMP8</accession>
<protein>
    <submittedName>
        <fullName evidence="1">Uncharacterized protein</fullName>
    </submittedName>
</protein>
<reference evidence="1 2" key="1">
    <citation type="journal article" date="2012" name="J. Bacteriol.">
        <title>Genome Sequence of the Filamentous Bacterium Fibrisoma limi BUZ 3T.</title>
        <authorList>
            <person name="Filippini M."/>
            <person name="Qi W."/>
            <person name="Jaenicke S."/>
            <person name="Goesmann A."/>
            <person name="Smits T.H."/>
            <person name="Bagheri H.C."/>
        </authorList>
    </citation>
    <scope>NUCLEOTIDE SEQUENCE [LARGE SCALE GENOMIC DNA]</scope>
    <source>
        <strain evidence="2">BUZ 3T</strain>
    </source>
</reference>
<proteinExistence type="predicted"/>
<dbReference type="STRING" id="1185876.BN8_04416"/>
<gene>
    <name evidence="1" type="ORF">BN8_04416</name>
</gene>
<keyword evidence="2" id="KW-1185">Reference proteome</keyword>
<organism evidence="1 2">
    <name type="scientific">Fibrisoma limi BUZ 3</name>
    <dbReference type="NCBI Taxonomy" id="1185876"/>
    <lineage>
        <taxon>Bacteria</taxon>
        <taxon>Pseudomonadati</taxon>
        <taxon>Bacteroidota</taxon>
        <taxon>Cytophagia</taxon>
        <taxon>Cytophagales</taxon>
        <taxon>Spirosomataceae</taxon>
        <taxon>Fibrisoma</taxon>
    </lineage>
</organism>
<dbReference type="AlphaFoldDB" id="I2GMP8"/>
<sequence length="31" mass="3839">MQKQRTDFCREQELEFIVAKRNWLKRNVGKS</sequence>
<comment type="caution">
    <text evidence="1">The sequence shown here is derived from an EMBL/GenBank/DDBJ whole genome shotgun (WGS) entry which is preliminary data.</text>
</comment>
<dbReference type="EMBL" id="CAIT01000009">
    <property type="protein sequence ID" value="CCH55176.1"/>
    <property type="molecule type" value="Genomic_DNA"/>
</dbReference>